<keyword evidence="2" id="KW-0812">Transmembrane</keyword>
<organism evidence="3 4">
    <name type="scientific">Dissophora globulifera</name>
    <dbReference type="NCBI Taxonomy" id="979702"/>
    <lineage>
        <taxon>Eukaryota</taxon>
        <taxon>Fungi</taxon>
        <taxon>Fungi incertae sedis</taxon>
        <taxon>Mucoromycota</taxon>
        <taxon>Mortierellomycotina</taxon>
        <taxon>Mortierellomycetes</taxon>
        <taxon>Mortierellales</taxon>
        <taxon>Mortierellaceae</taxon>
        <taxon>Dissophora</taxon>
    </lineage>
</organism>
<keyword evidence="2" id="KW-0472">Membrane</keyword>
<keyword evidence="4" id="KW-1185">Reference proteome</keyword>
<dbReference type="Proteomes" id="UP000738325">
    <property type="component" value="Unassembled WGS sequence"/>
</dbReference>
<reference evidence="3" key="1">
    <citation type="journal article" date="2020" name="Fungal Divers.">
        <title>Resolving the Mortierellaceae phylogeny through synthesis of multi-gene phylogenetics and phylogenomics.</title>
        <authorList>
            <person name="Vandepol N."/>
            <person name="Liber J."/>
            <person name="Desiro A."/>
            <person name="Na H."/>
            <person name="Kennedy M."/>
            <person name="Barry K."/>
            <person name="Grigoriev I.V."/>
            <person name="Miller A.N."/>
            <person name="O'Donnell K."/>
            <person name="Stajich J.E."/>
            <person name="Bonito G."/>
        </authorList>
    </citation>
    <scope>NUCLEOTIDE SEQUENCE</scope>
    <source>
        <strain evidence="3">REB-010B</strain>
    </source>
</reference>
<evidence type="ECO:0000313" key="3">
    <source>
        <dbReference type="EMBL" id="KAG0317690.1"/>
    </source>
</evidence>
<gene>
    <name evidence="3" type="ORF">BGZ99_006155</name>
</gene>
<dbReference type="AlphaFoldDB" id="A0A9P6URJ6"/>
<accession>A0A9P6URJ6</accession>
<dbReference type="EMBL" id="JAAAIP010000410">
    <property type="protein sequence ID" value="KAG0317690.1"/>
    <property type="molecule type" value="Genomic_DNA"/>
</dbReference>
<name>A0A9P6URJ6_9FUNG</name>
<dbReference type="OrthoDB" id="2441632at2759"/>
<evidence type="ECO:0000256" key="2">
    <source>
        <dbReference type="SAM" id="Phobius"/>
    </source>
</evidence>
<sequence length="251" mass="26382">MDPTQQSAGQNGPVAPQPASGYGLDVAPPRADDSPKPQIPGQARLDEAVGKAIGGTVIPSDIRPVDMPTVAKLETTLAAANTNGGPSSPTAPAAKKVATPRPSTQLEKAPVLATPRPSTQLEKAPALATPRPSTQLEKAPALNKDGTTSKSNIVHDLKKRIPGAFPEVTRIGWIEAYKRTDGPSNEFRDKSIWLDDFASSALYGAFWQNAAAVIIIPIVSYVVFKLGGGFVSLILIIAFGGKDKQNDMDLV</sequence>
<protein>
    <submittedName>
        <fullName evidence="3">Uncharacterized protein</fullName>
    </submittedName>
</protein>
<proteinExistence type="predicted"/>
<evidence type="ECO:0000256" key="1">
    <source>
        <dbReference type="SAM" id="MobiDB-lite"/>
    </source>
</evidence>
<feature type="region of interest" description="Disordered" evidence="1">
    <location>
        <begin position="1"/>
        <end position="47"/>
    </location>
</feature>
<feature type="compositionally biased region" description="Polar residues" evidence="1">
    <location>
        <begin position="1"/>
        <end position="10"/>
    </location>
</feature>
<feature type="region of interest" description="Disordered" evidence="1">
    <location>
        <begin position="76"/>
        <end position="149"/>
    </location>
</feature>
<feature type="compositionally biased region" description="Low complexity" evidence="1">
    <location>
        <begin position="86"/>
        <end position="100"/>
    </location>
</feature>
<keyword evidence="2" id="KW-1133">Transmembrane helix</keyword>
<feature type="transmembrane region" description="Helical" evidence="2">
    <location>
        <begin position="218"/>
        <end position="239"/>
    </location>
</feature>
<comment type="caution">
    <text evidence="3">The sequence shown here is derived from an EMBL/GenBank/DDBJ whole genome shotgun (WGS) entry which is preliminary data.</text>
</comment>
<evidence type="ECO:0000313" key="4">
    <source>
        <dbReference type="Proteomes" id="UP000738325"/>
    </source>
</evidence>